<gene>
    <name evidence="1" type="ORF">L2E82_40236</name>
</gene>
<sequence>MDSRPEANSSGDKNSVSEEMEPVQMDSDCMVFRERHTCPILYSAAAGFLSPPNLRPLPSHNHQFSISSFEYLVNSVIRLYFLVDI</sequence>
<protein>
    <submittedName>
        <fullName evidence="1">Uncharacterized protein</fullName>
    </submittedName>
</protein>
<keyword evidence="2" id="KW-1185">Reference proteome</keyword>
<reference evidence="2" key="1">
    <citation type="journal article" date="2022" name="Mol. Ecol. Resour.">
        <title>The genomes of chicory, endive, great burdock and yacon provide insights into Asteraceae palaeo-polyploidization history and plant inulin production.</title>
        <authorList>
            <person name="Fan W."/>
            <person name="Wang S."/>
            <person name="Wang H."/>
            <person name="Wang A."/>
            <person name="Jiang F."/>
            <person name="Liu H."/>
            <person name="Zhao H."/>
            <person name="Xu D."/>
            <person name="Zhang Y."/>
        </authorList>
    </citation>
    <scope>NUCLEOTIDE SEQUENCE [LARGE SCALE GENOMIC DNA]</scope>
    <source>
        <strain evidence="2">cv. Punajuju</strain>
    </source>
</reference>
<evidence type="ECO:0000313" key="1">
    <source>
        <dbReference type="EMBL" id="KAI3710453.1"/>
    </source>
</evidence>
<dbReference type="Proteomes" id="UP001055811">
    <property type="component" value="Linkage Group LG07"/>
</dbReference>
<evidence type="ECO:0000313" key="2">
    <source>
        <dbReference type="Proteomes" id="UP001055811"/>
    </source>
</evidence>
<comment type="caution">
    <text evidence="1">The sequence shown here is derived from an EMBL/GenBank/DDBJ whole genome shotgun (WGS) entry which is preliminary data.</text>
</comment>
<reference evidence="1 2" key="2">
    <citation type="journal article" date="2022" name="Mol. Ecol. Resour.">
        <title>The genomes of chicory, endive, great burdock and yacon provide insights into Asteraceae paleo-polyploidization history and plant inulin production.</title>
        <authorList>
            <person name="Fan W."/>
            <person name="Wang S."/>
            <person name="Wang H."/>
            <person name="Wang A."/>
            <person name="Jiang F."/>
            <person name="Liu H."/>
            <person name="Zhao H."/>
            <person name="Xu D."/>
            <person name="Zhang Y."/>
        </authorList>
    </citation>
    <scope>NUCLEOTIDE SEQUENCE [LARGE SCALE GENOMIC DNA]</scope>
    <source>
        <strain evidence="2">cv. Punajuju</strain>
        <tissue evidence="1">Leaves</tissue>
    </source>
</reference>
<dbReference type="EMBL" id="CM042015">
    <property type="protein sequence ID" value="KAI3710453.1"/>
    <property type="molecule type" value="Genomic_DNA"/>
</dbReference>
<proteinExistence type="predicted"/>
<name>A0ACB9AL67_CICIN</name>
<accession>A0ACB9AL67</accession>
<organism evidence="1 2">
    <name type="scientific">Cichorium intybus</name>
    <name type="common">Chicory</name>
    <dbReference type="NCBI Taxonomy" id="13427"/>
    <lineage>
        <taxon>Eukaryota</taxon>
        <taxon>Viridiplantae</taxon>
        <taxon>Streptophyta</taxon>
        <taxon>Embryophyta</taxon>
        <taxon>Tracheophyta</taxon>
        <taxon>Spermatophyta</taxon>
        <taxon>Magnoliopsida</taxon>
        <taxon>eudicotyledons</taxon>
        <taxon>Gunneridae</taxon>
        <taxon>Pentapetalae</taxon>
        <taxon>asterids</taxon>
        <taxon>campanulids</taxon>
        <taxon>Asterales</taxon>
        <taxon>Asteraceae</taxon>
        <taxon>Cichorioideae</taxon>
        <taxon>Cichorieae</taxon>
        <taxon>Cichoriinae</taxon>
        <taxon>Cichorium</taxon>
    </lineage>
</organism>